<dbReference type="EMBL" id="UINC01175498">
    <property type="protein sequence ID" value="SVD82151.1"/>
    <property type="molecule type" value="Genomic_DNA"/>
</dbReference>
<sequence>MVDWLERFKNAESAEDQITVLEEVDDA</sequence>
<name>A0A382YGS6_9ZZZZ</name>
<organism evidence="1">
    <name type="scientific">marine metagenome</name>
    <dbReference type="NCBI Taxonomy" id="408172"/>
    <lineage>
        <taxon>unclassified sequences</taxon>
        <taxon>metagenomes</taxon>
        <taxon>ecological metagenomes</taxon>
    </lineage>
</organism>
<dbReference type="AlphaFoldDB" id="A0A382YGS6"/>
<evidence type="ECO:0000313" key="1">
    <source>
        <dbReference type="EMBL" id="SVD82151.1"/>
    </source>
</evidence>
<gene>
    <name evidence="1" type="ORF">METZ01_LOCUS435005</name>
</gene>
<accession>A0A382YGS6</accession>
<protein>
    <submittedName>
        <fullName evidence="1">Uncharacterized protein</fullName>
    </submittedName>
</protein>
<feature type="non-terminal residue" evidence="1">
    <location>
        <position position="27"/>
    </location>
</feature>
<proteinExistence type="predicted"/>
<reference evidence="1" key="1">
    <citation type="submission" date="2018-05" db="EMBL/GenBank/DDBJ databases">
        <authorList>
            <person name="Lanie J.A."/>
            <person name="Ng W.-L."/>
            <person name="Kazmierczak K.M."/>
            <person name="Andrzejewski T.M."/>
            <person name="Davidsen T.M."/>
            <person name="Wayne K.J."/>
            <person name="Tettelin H."/>
            <person name="Glass J.I."/>
            <person name="Rusch D."/>
            <person name="Podicherti R."/>
            <person name="Tsui H.-C.T."/>
            <person name="Winkler M.E."/>
        </authorList>
    </citation>
    <scope>NUCLEOTIDE SEQUENCE</scope>
</reference>